<dbReference type="InterPro" id="IPR021109">
    <property type="entry name" value="Peptidase_aspartic_dom_sf"/>
</dbReference>
<dbReference type="Pfam" id="PF08284">
    <property type="entry name" value="RVP_2"/>
    <property type="match status" value="1"/>
</dbReference>
<dbReference type="Gene3D" id="2.40.70.10">
    <property type="entry name" value="Acid Proteases"/>
    <property type="match status" value="1"/>
</dbReference>
<dbReference type="OMA" id="CQISKEA"/>
<dbReference type="EMBL" id="LT934117">
    <property type="protein sequence ID" value="VAH98352.1"/>
    <property type="molecule type" value="Genomic_DNA"/>
</dbReference>
<dbReference type="AlphaFoldDB" id="A0A9R0ST06"/>
<sequence length="577" mass="63261">MDPSVQSFQEHLETTLKEHTAAIHASNSKIDDLVAWRPDLERRVADLSDAMMALQRAPLPPPPPERAPHQAPSSSHPPPATTGTHIRAASGAATNQQGPEGHAVYNIPRGPSTVSFLTPPPPPGNGPYDGPPSPPALSPFAHASQLLSGLGQAHPSIQFPQFTGDNPKLWKTLCEEYFNMFAILPSFWVPIAALNFSGSTSIWLQSIQKRHSDFDWESFTALLCTRFGRDRHQTLIRQFYTIRQTTTVADYIEQFESNINHLSSYSDTIHPFYFLTRFVEGLRKDIRAVVLVQRPPDLDTACALALLQEEVADGAASTSRRPQETPARAGLALPLPPPTARPEPATVATTDVDRRGTDAARADTSKVKALRDYRRARGLCFKCGERWGPEHVCPSTIQLHVVEGMLALLGADSISDNEGDIQQVHAISRPALDGGVSPKAFQLLATMQNREVLILVDSGSSTSFINKRLADQLTGSIPLPRPSRVKVADGGELLCTESIPCCQWSSQGLDFVTDMKILPLGVYDAILGMDWLEQHSPMLTGSTNISRFLHQEDHSCTSVCYILSTRSRGPSKQNRRS</sequence>
<dbReference type="PANTHER" id="PTHR15503">
    <property type="entry name" value="LDOC1 RELATED"/>
    <property type="match status" value="1"/>
</dbReference>
<feature type="region of interest" description="Disordered" evidence="1">
    <location>
        <begin position="55"/>
        <end position="140"/>
    </location>
</feature>
<evidence type="ECO:0000259" key="2">
    <source>
        <dbReference type="Pfam" id="PF03732"/>
    </source>
</evidence>
<organism evidence="3 4">
    <name type="scientific">Triticum turgidum subsp. durum</name>
    <name type="common">Durum wheat</name>
    <name type="synonym">Triticum durum</name>
    <dbReference type="NCBI Taxonomy" id="4567"/>
    <lineage>
        <taxon>Eukaryota</taxon>
        <taxon>Viridiplantae</taxon>
        <taxon>Streptophyta</taxon>
        <taxon>Embryophyta</taxon>
        <taxon>Tracheophyta</taxon>
        <taxon>Spermatophyta</taxon>
        <taxon>Magnoliopsida</taxon>
        <taxon>Liliopsida</taxon>
        <taxon>Poales</taxon>
        <taxon>Poaceae</taxon>
        <taxon>BOP clade</taxon>
        <taxon>Pooideae</taxon>
        <taxon>Triticodae</taxon>
        <taxon>Triticeae</taxon>
        <taxon>Triticinae</taxon>
        <taxon>Triticum</taxon>
    </lineage>
</organism>
<dbReference type="SUPFAM" id="SSF50630">
    <property type="entry name" value="Acid proteases"/>
    <property type="match status" value="1"/>
</dbReference>
<feature type="domain" description="Retrotransposon gag" evidence="2">
    <location>
        <begin position="191"/>
        <end position="283"/>
    </location>
</feature>
<dbReference type="Gramene" id="TRITD4Av1G236000.1">
    <property type="protein sequence ID" value="TRITD4Av1G236000.1"/>
    <property type="gene ID" value="TRITD4Av1G236000"/>
</dbReference>
<evidence type="ECO:0000256" key="1">
    <source>
        <dbReference type="SAM" id="MobiDB-lite"/>
    </source>
</evidence>
<dbReference type="Proteomes" id="UP000324705">
    <property type="component" value="Chromosome 4A"/>
</dbReference>
<dbReference type="InterPro" id="IPR005162">
    <property type="entry name" value="Retrotrans_gag_dom"/>
</dbReference>
<dbReference type="PANTHER" id="PTHR15503:SF22">
    <property type="entry name" value="TRANSPOSON TY3-I GAG POLYPROTEIN"/>
    <property type="match status" value="1"/>
</dbReference>
<evidence type="ECO:0000313" key="3">
    <source>
        <dbReference type="EMBL" id="VAH98352.1"/>
    </source>
</evidence>
<dbReference type="Pfam" id="PF03732">
    <property type="entry name" value="Retrotrans_gag"/>
    <property type="match status" value="1"/>
</dbReference>
<name>A0A9R0ST06_TRITD</name>
<keyword evidence="4" id="KW-1185">Reference proteome</keyword>
<dbReference type="CDD" id="cd00303">
    <property type="entry name" value="retropepsin_like"/>
    <property type="match status" value="1"/>
</dbReference>
<evidence type="ECO:0000313" key="4">
    <source>
        <dbReference type="Proteomes" id="UP000324705"/>
    </source>
</evidence>
<feature type="region of interest" description="Disordered" evidence="1">
    <location>
        <begin position="314"/>
        <end position="348"/>
    </location>
</feature>
<feature type="compositionally biased region" description="Pro residues" evidence="1">
    <location>
        <begin position="118"/>
        <end position="137"/>
    </location>
</feature>
<reference evidence="3 4" key="1">
    <citation type="submission" date="2017-09" db="EMBL/GenBank/DDBJ databases">
        <authorList>
            <consortium name="International Durum Wheat Genome Sequencing Consortium (IDWGSC)"/>
            <person name="Milanesi L."/>
        </authorList>
    </citation>
    <scope>NUCLEOTIDE SEQUENCE [LARGE SCALE GENOMIC DNA]</scope>
    <source>
        <strain evidence="4">cv. Svevo</strain>
    </source>
</reference>
<proteinExistence type="predicted"/>
<accession>A0A9R0ST06</accession>
<protein>
    <recommendedName>
        <fullName evidence="2">Retrotransposon gag domain-containing protein</fullName>
    </recommendedName>
</protein>
<dbReference type="InterPro" id="IPR032567">
    <property type="entry name" value="RTL1-rel"/>
</dbReference>
<gene>
    <name evidence="3" type="ORF">TRITD_4Av1G236000</name>
</gene>